<dbReference type="SUPFAM" id="SSF48264">
    <property type="entry name" value="Cytochrome P450"/>
    <property type="match status" value="1"/>
</dbReference>
<evidence type="ECO:0000256" key="6">
    <source>
        <dbReference type="ARBA" id="ARBA00023004"/>
    </source>
</evidence>
<dbReference type="PROSITE" id="PS00086">
    <property type="entry name" value="CYTOCHROME_P450"/>
    <property type="match status" value="1"/>
</dbReference>
<evidence type="ECO:0000256" key="4">
    <source>
        <dbReference type="ARBA" id="ARBA00022723"/>
    </source>
</evidence>
<feature type="binding site" description="axial binding residue" evidence="8">
    <location>
        <position position="457"/>
    </location>
    <ligand>
        <name>heme</name>
        <dbReference type="ChEBI" id="CHEBI:30413"/>
    </ligand>
    <ligandPart>
        <name>Fe</name>
        <dbReference type="ChEBI" id="CHEBI:18248"/>
    </ligandPart>
</feature>
<evidence type="ECO:0000256" key="9">
    <source>
        <dbReference type="RuleBase" id="RU000461"/>
    </source>
</evidence>
<proteinExistence type="inferred from homology"/>
<keyword evidence="3 8" id="KW-0349">Heme</keyword>
<comment type="similarity">
    <text evidence="2 9">Belongs to the cytochrome P450 family.</text>
</comment>
<evidence type="ECO:0000313" key="10">
    <source>
        <dbReference type="Proteomes" id="UP000504637"/>
    </source>
</evidence>
<evidence type="ECO:0000256" key="8">
    <source>
        <dbReference type="PIRSR" id="PIRSR602403-1"/>
    </source>
</evidence>
<dbReference type="GO" id="GO:0004497">
    <property type="term" value="F:monooxygenase activity"/>
    <property type="evidence" value="ECO:0007669"/>
    <property type="project" value="UniProtKB-KW"/>
</dbReference>
<reference evidence="11" key="1">
    <citation type="submission" date="2020-01" db="EMBL/GenBank/DDBJ databases">
        <authorList>
            <consortium name="DOE Joint Genome Institute"/>
            <person name="Haridas S."/>
            <person name="Albert R."/>
            <person name="Binder M."/>
            <person name="Bloem J."/>
            <person name="Labutti K."/>
            <person name="Salamov A."/>
            <person name="Andreopoulos B."/>
            <person name="Baker S.E."/>
            <person name="Barry K."/>
            <person name="Bills G."/>
            <person name="Bluhm B.H."/>
            <person name="Cannon C."/>
            <person name="Castanera R."/>
            <person name="Culley D.E."/>
            <person name="Daum C."/>
            <person name="Ezra D."/>
            <person name="Gonzalez J.B."/>
            <person name="Henrissat B."/>
            <person name="Kuo A."/>
            <person name="Liang C."/>
            <person name="Lipzen A."/>
            <person name="Lutzoni F."/>
            <person name="Magnuson J."/>
            <person name="Mondo S."/>
            <person name="Nolan M."/>
            <person name="Ohm R."/>
            <person name="Pangilinan J."/>
            <person name="Park H.-J."/>
            <person name="Ramirez L."/>
            <person name="Alfaro M."/>
            <person name="Sun H."/>
            <person name="Tritt A."/>
            <person name="Yoshinaga Y."/>
            <person name="Zwiers L.-H."/>
            <person name="Turgeon B.G."/>
            <person name="Goodwin S.B."/>
            <person name="Spatafora J.W."/>
            <person name="Crous P.W."/>
            <person name="Grigoriev I.V."/>
        </authorList>
    </citation>
    <scope>NUCLEOTIDE SEQUENCE</scope>
    <source>
        <strain evidence="11">CBS 342.82</strain>
    </source>
</reference>
<dbReference type="GeneID" id="54358764"/>
<dbReference type="PRINTS" id="PR00465">
    <property type="entry name" value="EP450IV"/>
</dbReference>
<dbReference type="Gene3D" id="1.10.630.10">
    <property type="entry name" value="Cytochrome P450"/>
    <property type="match status" value="1"/>
</dbReference>
<evidence type="ECO:0000313" key="11">
    <source>
        <dbReference type="RefSeq" id="XP_033462290.1"/>
    </source>
</evidence>
<comment type="cofactor">
    <cofactor evidence="1 8">
        <name>heme</name>
        <dbReference type="ChEBI" id="CHEBI:30413"/>
    </cofactor>
</comment>
<dbReference type="OrthoDB" id="1844152at2759"/>
<dbReference type="InterPro" id="IPR001128">
    <property type="entry name" value="Cyt_P450"/>
</dbReference>
<dbReference type="CDD" id="cd11041">
    <property type="entry name" value="CYP503A1-like"/>
    <property type="match status" value="1"/>
</dbReference>
<evidence type="ECO:0000256" key="7">
    <source>
        <dbReference type="ARBA" id="ARBA00023033"/>
    </source>
</evidence>
<name>A0A6J3MCB9_9PEZI</name>
<dbReference type="GO" id="GO:0016705">
    <property type="term" value="F:oxidoreductase activity, acting on paired donors, with incorporation or reduction of molecular oxygen"/>
    <property type="evidence" value="ECO:0007669"/>
    <property type="project" value="InterPro"/>
</dbReference>
<reference evidence="11" key="2">
    <citation type="submission" date="2020-04" db="EMBL/GenBank/DDBJ databases">
        <authorList>
            <consortium name="NCBI Genome Project"/>
        </authorList>
    </citation>
    <scope>NUCLEOTIDE SEQUENCE</scope>
    <source>
        <strain evidence="11">CBS 342.82</strain>
    </source>
</reference>
<evidence type="ECO:0000256" key="2">
    <source>
        <dbReference type="ARBA" id="ARBA00010617"/>
    </source>
</evidence>
<protein>
    <submittedName>
        <fullName evidence="11">CYP-42 P450 monooxygenase</fullName>
    </submittedName>
</protein>
<dbReference type="AlphaFoldDB" id="A0A6J3MCB9"/>
<reference evidence="11" key="3">
    <citation type="submission" date="2025-08" db="UniProtKB">
        <authorList>
            <consortium name="RefSeq"/>
        </authorList>
    </citation>
    <scope>IDENTIFICATION</scope>
    <source>
        <strain evidence="11">CBS 342.82</strain>
    </source>
</reference>
<accession>A0A6J3MCB9</accession>
<dbReference type="GO" id="GO:0005506">
    <property type="term" value="F:iron ion binding"/>
    <property type="evidence" value="ECO:0007669"/>
    <property type="project" value="InterPro"/>
</dbReference>
<keyword evidence="10" id="KW-1185">Reference proteome</keyword>
<dbReference type="Proteomes" id="UP000504637">
    <property type="component" value="Unplaced"/>
</dbReference>
<gene>
    <name evidence="11" type="ORF">K489DRAFT_313757</name>
</gene>
<dbReference type="InterPro" id="IPR036396">
    <property type="entry name" value="Cyt_P450_sf"/>
</dbReference>
<keyword evidence="4 8" id="KW-0479">Metal-binding</keyword>
<evidence type="ECO:0000256" key="3">
    <source>
        <dbReference type="ARBA" id="ARBA00022617"/>
    </source>
</evidence>
<keyword evidence="5 9" id="KW-0560">Oxidoreductase</keyword>
<evidence type="ECO:0000256" key="5">
    <source>
        <dbReference type="ARBA" id="ARBA00023002"/>
    </source>
</evidence>
<keyword evidence="6 8" id="KW-0408">Iron</keyword>
<dbReference type="GO" id="GO:0020037">
    <property type="term" value="F:heme binding"/>
    <property type="evidence" value="ECO:0007669"/>
    <property type="project" value="InterPro"/>
</dbReference>
<keyword evidence="7 9" id="KW-0503">Monooxygenase</keyword>
<evidence type="ECO:0000256" key="1">
    <source>
        <dbReference type="ARBA" id="ARBA00001971"/>
    </source>
</evidence>
<dbReference type="InterPro" id="IPR002403">
    <property type="entry name" value="Cyt_P450_E_grp-IV"/>
</dbReference>
<dbReference type="PANTHER" id="PTHR46206">
    <property type="entry name" value="CYTOCHROME P450"/>
    <property type="match status" value="1"/>
</dbReference>
<organism evidence="11">
    <name type="scientific">Dissoconium aciculare CBS 342.82</name>
    <dbReference type="NCBI Taxonomy" id="1314786"/>
    <lineage>
        <taxon>Eukaryota</taxon>
        <taxon>Fungi</taxon>
        <taxon>Dikarya</taxon>
        <taxon>Ascomycota</taxon>
        <taxon>Pezizomycotina</taxon>
        <taxon>Dothideomycetes</taxon>
        <taxon>Dothideomycetidae</taxon>
        <taxon>Mycosphaerellales</taxon>
        <taxon>Dissoconiaceae</taxon>
        <taxon>Dissoconium</taxon>
    </lineage>
</organism>
<dbReference type="InterPro" id="IPR017972">
    <property type="entry name" value="Cyt_P450_CS"/>
</dbReference>
<dbReference type="RefSeq" id="XP_033462290.1">
    <property type="nucleotide sequence ID" value="XM_033600964.1"/>
</dbReference>
<sequence length="522" mass="59430">MSSLLAQAQRFLPEGVLHQDLPSRPVQYTAIAALVLFGWVLYQVLTPPASQYPAINDDKAWFSLRAKAEYFKNAKQLLADGSKKFTGPYNLVTDSGNVLMMPPELIDAINAESKLTFNAYVTSVNLETFRTFREPPPGLFNEAVLKGLTRSLPKFTKGLSKEMEASLEESWGNSTEWRESDIKEDILQWVARLSSHIFLGPRFSSNKEWLRIAISFTVDVMIASTICRFMPWPLRWPVERLLPLCRRVRRDYRACAKMLAPVLKERYDEIAAAEREGRQPNLPDDSIEWFRNAAHGRHYEETDLQIALQLAAIHTTSDLLCQTILDICVNTDLIQPLREEAVEVLSKYGWKKLALTELRLLDSVFKESQRLKPIAMASMHREAIADVDLGNGIKIRKGESIGVSAHQMWEEDHYEEPEKYDGFRFVKRRKIAGLENRSLLVATSNDHLGFSHGKHACPGRFFAANEVKIALVHLLLKYDMKLADPSMAKPKAYGVNQVTNPAARIQFRRRTPEIDIDNLAFD</sequence>
<dbReference type="Pfam" id="PF00067">
    <property type="entry name" value="p450"/>
    <property type="match status" value="1"/>
</dbReference>
<dbReference type="PANTHER" id="PTHR46206:SF2">
    <property type="entry name" value="CYTOCHROME P450 MONOOXYGENASE AUSG-RELATED"/>
    <property type="match status" value="1"/>
</dbReference>